<protein>
    <submittedName>
        <fullName evidence="2">Helix-turn-helix domain-containing protein</fullName>
    </submittedName>
</protein>
<evidence type="ECO:0000313" key="2">
    <source>
        <dbReference type="EMBL" id="MCE7006732.1"/>
    </source>
</evidence>
<dbReference type="SUPFAM" id="SSF47413">
    <property type="entry name" value="lambda repressor-like DNA-binding domains"/>
    <property type="match status" value="1"/>
</dbReference>
<dbReference type="Pfam" id="PF01381">
    <property type="entry name" value="HTH_3"/>
    <property type="match status" value="1"/>
</dbReference>
<gene>
    <name evidence="2" type="ORF">LWC34_28470</name>
</gene>
<dbReference type="EMBL" id="JAJVCN010000002">
    <property type="protein sequence ID" value="MCE7006732.1"/>
    <property type="molecule type" value="Genomic_DNA"/>
</dbReference>
<organism evidence="2 3">
    <name type="scientific">Kibdelosporangium philippinense</name>
    <dbReference type="NCBI Taxonomy" id="211113"/>
    <lineage>
        <taxon>Bacteria</taxon>
        <taxon>Bacillati</taxon>
        <taxon>Actinomycetota</taxon>
        <taxon>Actinomycetes</taxon>
        <taxon>Pseudonocardiales</taxon>
        <taxon>Pseudonocardiaceae</taxon>
        <taxon>Kibdelosporangium</taxon>
    </lineage>
</organism>
<accession>A0ABS8ZLR8</accession>
<comment type="caution">
    <text evidence="2">The sequence shown here is derived from an EMBL/GenBank/DDBJ whole genome shotgun (WGS) entry which is preliminary data.</text>
</comment>
<keyword evidence="3" id="KW-1185">Reference proteome</keyword>
<dbReference type="InterPro" id="IPR001387">
    <property type="entry name" value="Cro/C1-type_HTH"/>
</dbReference>
<sequence length="172" mass="19304">MNDTRLRVPSAERTVVLRERAFAVMTVDGERAPSVDLFGYGRNVRIVANELGWELLRDAVTAVEACLQVGARSGELMLTADNLVVPLDAGGWIRAWRKHFKLTTDQMAYRLKISKSRLTPVENGDKRPTMLLLAKVARFANMTLADVIDPETYVHNGRSFEVKQDFRGSNRG</sequence>
<reference evidence="2 3" key="1">
    <citation type="submission" date="2021-12" db="EMBL/GenBank/DDBJ databases">
        <title>Genome sequence of Kibdelosporangium philippinense ATCC 49844.</title>
        <authorList>
            <person name="Fedorov E.A."/>
            <person name="Omeragic M."/>
            <person name="Shalygina K.F."/>
            <person name="Maclea K.S."/>
        </authorList>
    </citation>
    <scope>NUCLEOTIDE SEQUENCE [LARGE SCALE GENOMIC DNA]</scope>
    <source>
        <strain evidence="2 3">ATCC 49844</strain>
    </source>
</reference>
<dbReference type="CDD" id="cd00093">
    <property type="entry name" value="HTH_XRE"/>
    <property type="match status" value="1"/>
</dbReference>
<evidence type="ECO:0000313" key="3">
    <source>
        <dbReference type="Proteomes" id="UP001521150"/>
    </source>
</evidence>
<feature type="domain" description="HTH cro/C1-type" evidence="1">
    <location>
        <begin position="93"/>
        <end position="147"/>
    </location>
</feature>
<dbReference type="SMART" id="SM00530">
    <property type="entry name" value="HTH_XRE"/>
    <property type="match status" value="1"/>
</dbReference>
<dbReference type="PROSITE" id="PS50943">
    <property type="entry name" value="HTH_CROC1"/>
    <property type="match status" value="1"/>
</dbReference>
<proteinExistence type="predicted"/>
<dbReference type="InterPro" id="IPR010982">
    <property type="entry name" value="Lambda_DNA-bd_dom_sf"/>
</dbReference>
<dbReference type="Gene3D" id="1.10.260.40">
    <property type="entry name" value="lambda repressor-like DNA-binding domains"/>
    <property type="match status" value="1"/>
</dbReference>
<dbReference type="Proteomes" id="UP001521150">
    <property type="component" value="Unassembled WGS sequence"/>
</dbReference>
<dbReference type="RefSeq" id="WP_233728175.1">
    <property type="nucleotide sequence ID" value="NZ_JAJVCN010000002.1"/>
</dbReference>
<name>A0ABS8ZLR8_9PSEU</name>
<evidence type="ECO:0000259" key="1">
    <source>
        <dbReference type="PROSITE" id="PS50943"/>
    </source>
</evidence>